<name>A0ABU7ZA51_9MICO</name>
<gene>
    <name evidence="1" type="ORF">V5O49_14255</name>
</gene>
<dbReference type="RefSeq" id="WP_332902777.1">
    <property type="nucleotide sequence ID" value="NZ_JBAGLP010000118.1"/>
</dbReference>
<protein>
    <submittedName>
        <fullName evidence="1">Uncharacterized protein</fullName>
    </submittedName>
</protein>
<sequence length="336" mass="35781">MSYVQALVPPEHASNHLLVLPGTTDVAVVRRLAEAWFADVRWLKEPEARSGAQPMTGARFRGMTAAPADPQDVGPGVLGIGADHGAAGPFTGSQDAAAQLGMPEGVRVFALGRVDGMFDRRGGRPASLDDRDGIARAFAAGLPEGEELRLVQWGVAVARKLGGLVLADGRQLLRPDPGGSVDLRLFSAHPIASADLLALLRSVVATAELDAESVGPDGSATFRLVARTPYDGTLTLDAQRVDRVPRALVDIDPAEYGPFAVTVRWVPQDPYELRLEQPSGLHVIARTRMRAMAARLALLTHARTGGVLVDDGAFVATTAEIERRLDDQQSSTRAWV</sequence>
<organism evidence="1 2">
    <name type="scientific">Isoptericola haloaureus</name>
    <dbReference type="NCBI Taxonomy" id="1542902"/>
    <lineage>
        <taxon>Bacteria</taxon>
        <taxon>Bacillati</taxon>
        <taxon>Actinomycetota</taxon>
        <taxon>Actinomycetes</taxon>
        <taxon>Micrococcales</taxon>
        <taxon>Promicromonosporaceae</taxon>
        <taxon>Isoptericola</taxon>
    </lineage>
</organism>
<accession>A0ABU7ZA51</accession>
<reference evidence="1" key="1">
    <citation type="journal article" date="2024" name="Antonie Van Leeuwenhoek">
        <title>Isoptericola haloaureus sp. nov., a dimorphic actinobacterium isolated from mangrove sediments of southeast India, implicating biosaline agricultural significance through nitrogen fixation and salt tolerance genes.</title>
        <authorList>
            <person name="Prathaban M."/>
            <person name="Prathiviraj R."/>
            <person name="Ravichandran M."/>
            <person name="Natarajan S.D."/>
            <person name="Sobanaa M."/>
            <person name="Hari Krishna Kumar S."/>
            <person name="Chandrasekar V."/>
            <person name="Selvin J."/>
        </authorList>
    </citation>
    <scope>NUCLEOTIDE SEQUENCE</scope>
    <source>
        <strain evidence="1">MP1014</strain>
    </source>
</reference>
<proteinExistence type="predicted"/>
<dbReference type="Proteomes" id="UP001310387">
    <property type="component" value="Unassembled WGS sequence"/>
</dbReference>
<evidence type="ECO:0000313" key="2">
    <source>
        <dbReference type="Proteomes" id="UP001310387"/>
    </source>
</evidence>
<dbReference type="EMBL" id="JBAGLP010000118">
    <property type="protein sequence ID" value="MEG3616289.1"/>
    <property type="molecule type" value="Genomic_DNA"/>
</dbReference>
<keyword evidence="2" id="KW-1185">Reference proteome</keyword>
<evidence type="ECO:0000313" key="1">
    <source>
        <dbReference type="EMBL" id="MEG3616289.1"/>
    </source>
</evidence>
<comment type="caution">
    <text evidence="1">The sequence shown here is derived from an EMBL/GenBank/DDBJ whole genome shotgun (WGS) entry which is preliminary data.</text>
</comment>
<reference evidence="1" key="2">
    <citation type="submission" date="2024-02" db="EMBL/GenBank/DDBJ databases">
        <authorList>
            <person name="Prathaban M."/>
            <person name="Mythili R."/>
            <person name="Sharmila Devi N."/>
            <person name="Sobanaa M."/>
            <person name="Prathiviraj R."/>
            <person name="Selvin J."/>
        </authorList>
    </citation>
    <scope>NUCLEOTIDE SEQUENCE</scope>
    <source>
        <strain evidence="1">MP1014</strain>
    </source>
</reference>